<protein>
    <submittedName>
        <fullName evidence="1">Uncharacterized protein</fullName>
    </submittedName>
</protein>
<evidence type="ECO:0000313" key="2">
    <source>
        <dbReference type="Proteomes" id="UP000594454"/>
    </source>
</evidence>
<name>A0A7R8YPV1_HERIL</name>
<dbReference type="OrthoDB" id="189220at2759"/>
<evidence type="ECO:0000313" key="1">
    <source>
        <dbReference type="EMBL" id="CAD7077774.1"/>
    </source>
</evidence>
<dbReference type="InParanoid" id="A0A7R8YPV1"/>
<organism evidence="1 2">
    <name type="scientific">Hermetia illucens</name>
    <name type="common">Black soldier fly</name>
    <dbReference type="NCBI Taxonomy" id="343691"/>
    <lineage>
        <taxon>Eukaryota</taxon>
        <taxon>Metazoa</taxon>
        <taxon>Ecdysozoa</taxon>
        <taxon>Arthropoda</taxon>
        <taxon>Hexapoda</taxon>
        <taxon>Insecta</taxon>
        <taxon>Pterygota</taxon>
        <taxon>Neoptera</taxon>
        <taxon>Endopterygota</taxon>
        <taxon>Diptera</taxon>
        <taxon>Brachycera</taxon>
        <taxon>Stratiomyomorpha</taxon>
        <taxon>Stratiomyidae</taxon>
        <taxon>Hermetiinae</taxon>
        <taxon>Hermetia</taxon>
    </lineage>
</organism>
<proteinExistence type="predicted"/>
<accession>A0A7R8YPV1</accession>
<dbReference type="Proteomes" id="UP000594454">
    <property type="component" value="Chromosome 1"/>
</dbReference>
<dbReference type="AlphaFoldDB" id="A0A7R8YPV1"/>
<reference evidence="1 2" key="1">
    <citation type="submission" date="2020-11" db="EMBL/GenBank/DDBJ databases">
        <authorList>
            <person name="Wallbank WR R."/>
            <person name="Pardo Diaz C."/>
            <person name="Kozak K."/>
            <person name="Martin S."/>
            <person name="Jiggins C."/>
            <person name="Moest M."/>
            <person name="Warren A I."/>
            <person name="Generalovic N T."/>
            <person name="Byers J.R.P. K."/>
            <person name="Montejo-Kovacevich G."/>
            <person name="Yen C E."/>
        </authorList>
    </citation>
    <scope>NUCLEOTIDE SEQUENCE [LARGE SCALE GENOMIC DNA]</scope>
</reference>
<sequence length="149" mass="16208">MGCTPSFLTNTKDRTSFFCMNLRRSRFSRPNNNNCTELPNEDLNNQLCSQALINSAGQQQVKNDVDVEKGFTKKDSIVTVTGYTNTGTLNAVHSVVRRATGSGTSSSSGRLGHRKSSLALTPEDESIDTSHILVDIKILSISITPSRSV</sequence>
<gene>
    <name evidence="1" type="ORF">HERILL_LOCUS1091</name>
</gene>
<keyword evidence="2" id="KW-1185">Reference proteome</keyword>
<dbReference type="EMBL" id="LR899009">
    <property type="protein sequence ID" value="CAD7077774.1"/>
    <property type="molecule type" value="Genomic_DNA"/>
</dbReference>